<reference evidence="5" key="1">
    <citation type="submission" date="2007-02" db="EMBL/GenBank/DDBJ databases">
        <title>Inhibition of Renibacterium salmoninarum Adherence and Invasion of Host Cells by the Sortase Inhibitor, Phenyl Vinyl Sulfone.</title>
        <authorList>
            <person name="Sudheesh P.S."/>
            <person name="Crane S."/>
            <person name="Cain K.D."/>
            <person name="Strom M.S."/>
        </authorList>
    </citation>
    <scope>NUCLEOTIDE SEQUENCE</scope>
    <source>
        <strain evidence="5">ATCC 33209</strain>
    </source>
</reference>
<accession>A5HB65</accession>
<dbReference type="InterPro" id="IPR007312">
    <property type="entry name" value="Phosphoesterase"/>
</dbReference>
<dbReference type="AlphaFoldDB" id="A5HB65"/>
<dbReference type="PANTHER" id="PTHR31956:SF1">
    <property type="entry name" value="NON-SPECIFIC PHOSPHOLIPASE C1"/>
    <property type="match status" value="1"/>
</dbReference>
<keyword evidence="4" id="KW-1133">Transmembrane helix</keyword>
<evidence type="ECO:0000256" key="2">
    <source>
        <dbReference type="ARBA" id="ARBA00023026"/>
    </source>
</evidence>
<evidence type="ECO:0000256" key="3">
    <source>
        <dbReference type="SAM" id="MobiDB-lite"/>
    </source>
</evidence>
<keyword evidence="4" id="KW-0812">Transmembrane</keyword>
<keyword evidence="1" id="KW-0378">Hydrolase</keyword>
<keyword evidence="2" id="KW-0843">Virulence</keyword>
<evidence type="ECO:0000313" key="5">
    <source>
        <dbReference type="EMBL" id="ABQ01454.1"/>
    </source>
</evidence>
<name>A5HB65_RENSA</name>
<evidence type="ECO:0000256" key="1">
    <source>
        <dbReference type="ARBA" id="ARBA00022801"/>
    </source>
</evidence>
<keyword evidence="4" id="KW-0472">Membrane</keyword>
<feature type="compositionally biased region" description="Low complexity" evidence="3">
    <location>
        <begin position="314"/>
        <end position="335"/>
    </location>
</feature>
<dbReference type="GO" id="GO:0042578">
    <property type="term" value="F:phosphoric ester hydrolase activity"/>
    <property type="evidence" value="ECO:0007669"/>
    <property type="project" value="UniProtKB-ARBA"/>
</dbReference>
<dbReference type="InterPro" id="IPR017850">
    <property type="entry name" value="Alkaline_phosphatase_core_sf"/>
</dbReference>
<proteinExistence type="predicted"/>
<dbReference type="PANTHER" id="PTHR31956">
    <property type="entry name" value="NON-SPECIFIC PHOSPHOLIPASE C4-RELATED"/>
    <property type="match status" value="1"/>
</dbReference>
<feature type="region of interest" description="Disordered" evidence="3">
    <location>
        <begin position="313"/>
        <end position="335"/>
    </location>
</feature>
<dbReference type="Pfam" id="PF04185">
    <property type="entry name" value="Phosphoesterase"/>
    <property type="match status" value="1"/>
</dbReference>
<dbReference type="Gene3D" id="3.40.720.10">
    <property type="entry name" value="Alkaline Phosphatase, subunit A"/>
    <property type="match status" value="1"/>
</dbReference>
<dbReference type="EMBL" id="EF426717">
    <property type="protein sequence ID" value="ABQ01454.1"/>
    <property type="molecule type" value="Genomic_DNA"/>
</dbReference>
<organism evidence="5">
    <name type="scientific">Renibacterium salmoninarum</name>
    <dbReference type="NCBI Taxonomy" id="1646"/>
    <lineage>
        <taxon>Bacteria</taxon>
        <taxon>Bacillati</taxon>
        <taxon>Actinomycetota</taxon>
        <taxon>Actinomycetes</taxon>
        <taxon>Micrococcales</taxon>
        <taxon>Micrococcaceae</taxon>
        <taxon>Renibacterium</taxon>
    </lineage>
</organism>
<reference evidence="5" key="2">
    <citation type="submission" date="2007-02" db="EMBL/GenBank/DDBJ databases">
        <title>The Renibacterium salmoninarum genome sequencing project.</title>
        <authorList>
            <person name="Sudheesh P.S."/>
            <person name="Crane S."/>
            <person name="Wiens G.D."/>
            <person name="Rockey D.D."/>
            <person name="Strom M.S."/>
        </authorList>
    </citation>
    <scope>NUCLEOTIDE SEQUENCE</scope>
    <source>
        <strain evidence="5">ATCC 33209</strain>
    </source>
</reference>
<sequence>MQSPDGNGVGTVTNDPDPLYNDCSNHGHNLAALDGKNVGDLLNAKSVSWGWFQGGFAPSKAHDGDQLAVCGAAHNNVGGFAAVDYSPHHNPFAYYKSTANPTHAAPANDAEIGHDGAANHNYDLTDFDKVVNSDNMPAVSYLKAGEYQDGHAAYSDPVDEQNFITKQINKIQASKNWANTAIVLAYDDSDGWYDHVPANITNGSNDAAGANLDAEICKGGPAPAGGYQDRCGPGTRQPLLVVSPYAKKNFVDQTQTDQASILKFIEQNWSLGQIGDSSVDESAGQINAMFDFNAAPRVTPVVLHEKNGSVVQTAVQPSSPAPSSQAPSVSAPAGQLPVASASPSSAAAGEDLAATGFPVVVVGMLALIVAAFGVLTFVLIRQRKRFN</sequence>
<feature type="transmembrane region" description="Helical" evidence="4">
    <location>
        <begin position="357"/>
        <end position="380"/>
    </location>
</feature>
<protein>
    <submittedName>
        <fullName evidence="5">Putative acid phosphatase</fullName>
    </submittedName>
</protein>
<evidence type="ECO:0000256" key="4">
    <source>
        <dbReference type="SAM" id="Phobius"/>
    </source>
</evidence>
<gene>
    <name evidence="5" type="ORF">RRSA01787</name>
</gene>